<dbReference type="PROSITE" id="PS50110">
    <property type="entry name" value="RESPONSE_REGULATORY"/>
    <property type="match status" value="1"/>
</dbReference>
<dbReference type="GO" id="GO:0000160">
    <property type="term" value="P:phosphorelay signal transduction system"/>
    <property type="evidence" value="ECO:0007669"/>
    <property type="project" value="InterPro"/>
</dbReference>
<dbReference type="Proteomes" id="UP000017842">
    <property type="component" value="Unassembled WGS sequence"/>
</dbReference>
<comment type="caution">
    <text evidence="4">The sequence shown here is derived from an EMBL/GenBank/DDBJ whole genome shotgun (WGS) entry which is preliminary data.</text>
</comment>
<dbReference type="SMART" id="SM00448">
    <property type="entry name" value="REC"/>
    <property type="match status" value="1"/>
</dbReference>
<dbReference type="PANTHER" id="PTHR44591">
    <property type="entry name" value="STRESS RESPONSE REGULATOR PROTEIN 1"/>
    <property type="match status" value="1"/>
</dbReference>
<dbReference type="Gene3D" id="3.40.50.2300">
    <property type="match status" value="1"/>
</dbReference>
<dbReference type="RefSeq" id="WP_023495289.1">
    <property type="nucleotide sequence ID" value="NZ_AYLO01000089.1"/>
</dbReference>
<dbReference type="InterPro" id="IPR001789">
    <property type="entry name" value="Sig_transdc_resp-reg_receiver"/>
</dbReference>
<accession>V5BEI2</accession>
<evidence type="ECO:0000256" key="2">
    <source>
        <dbReference type="PROSITE-ProRule" id="PRU00169"/>
    </source>
</evidence>
<dbReference type="PANTHER" id="PTHR44591:SF3">
    <property type="entry name" value="RESPONSE REGULATORY DOMAIN-CONTAINING PROTEIN"/>
    <property type="match status" value="1"/>
</dbReference>
<keyword evidence="1 2" id="KW-0597">Phosphoprotein</keyword>
<dbReference type="CDD" id="cd00156">
    <property type="entry name" value="REC"/>
    <property type="match status" value="1"/>
</dbReference>
<evidence type="ECO:0000256" key="1">
    <source>
        <dbReference type="ARBA" id="ARBA00022553"/>
    </source>
</evidence>
<dbReference type="eggNOG" id="COG0745">
    <property type="taxonomic scope" value="Bacteria"/>
</dbReference>
<dbReference type="InterPro" id="IPR011006">
    <property type="entry name" value="CheY-like_superfamily"/>
</dbReference>
<dbReference type="OrthoDB" id="5559956at2"/>
<dbReference type="Pfam" id="PF00072">
    <property type="entry name" value="Response_reg"/>
    <property type="match status" value="1"/>
</dbReference>
<dbReference type="SUPFAM" id="SSF52172">
    <property type="entry name" value="CheY-like"/>
    <property type="match status" value="1"/>
</dbReference>
<sequence length="343" mass="39231">MKLLVASSFSRTTKAIQKSLAKSGFNSDDITVVSNIDDLLNELKTDIYHYIVTQYCVESADIWQLSKLINSAQFSAHSLPIYLLEESCETDIPPILAREHGFKVVALDKLGETLTAAYAHNQAAGYRRGRDNFPNNRLLIIDDDEDAAFFAFHSLKDEYEVDMAYDGLRGYKLWENKRHDLVLLDLMLPVMMGDIVLEKIMEIDQNQPIIIITGHDKPDNHKEFLLNGASEYLCKPYTMADLKVQCRTILHRAKLIYQTHYLRTKLDSLGNLFWLLDQAILINDDEKTKQIMSAIKGMLPNNLSDDYKLKLKASDIYSPPKQALIPNKIEDRKAAFRDKVMLI</sequence>
<dbReference type="AlphaFoldDB" id="V5BEI2"/>
<dbReference type="STRING" id="1116472.MGMO_93c00380"/>
<name>V5BEI2_9GAMM</name>
<evidence type="ECO:0000313" key="5">
    <source>
        <dbReference type="Proteomes" id="UP000017842"/>
    </source>
</evidence>
<evidence type="ECO:0000313" key="4">
    <source>
        <dbReference type="EMBL" id="ESS71680.1"/>
    </source>
</evidence>
<feature type="modified residue" description="4-aspartylphosphate" evidence="2">
    <location>
        <position position="185"/>
    </location>
</feature>
<organism evidence="4 5">
    <name type="scientific">Methyloglobulus morosus KoM1</name>
    <dbReference type="NCBI Taxonomy" id="1116472"/>
    <lineage>
        <taxon>Bacteria</taxon>
        <taxon>Pseudomonadati</taxon>
        <taxon>Pseudomonadota</taxon>
        <taxon>Gammaproteobacteria</taxon>
        <taxon>Methylococcales</taxon>
        <taxon>Methylococcaceae</taxon>
        <taxon>Methyloglobulus</taxon>
    </lineage>
</organism>
<reference evidence="4 5" key="1">
    <citation type="journal article" date="2013" name="Genome Announc.">
        <title>Draft Genome Sequence of the Methanotrophic Gammaproteobacterium Methyloglobulus morosus DSM 22980 Strain KoM1.</title>
        <authorList>
            <person name="Poehlein A."/>
            <person name="Deutzmann J.S."/>
            <person name="Daniel R."/>
            <person name="Simeonova D.D."/>
        </authorList>
    </citation>
    <scope>NUCLEOTIDE SEQUENCE [LARGE SCALE GENOMIC DNA]</scope>
    <source>
        <strain evidence="4 5">KoM1</strain>
    </source>
</reference>
<dbReference type="InterPro" id="IPR050595">
    <property type="entry name" value="Bact_response_regulator"/>
</dbReference>
<protein>
    <submittedName>
        <fullName evidence="4">Response regulator receiver protein</fullName>
    </submittedName>
</protein>
<feature type="domain" description="Response regulatory" evidence="3">
    <location>
        <begin position="137"/>
        <end position="250"/>
    </location>
</feature>
<keyword evidence="5" id="KW-1185">Reference proteome</keyword>
<gene>
    <name evidence="4" type="ORF">MGMO_93c00380</name>
</gene>
<dbReference type="PATRIC" id="fig|1116472.3.peg.2580"/>
<dbReference type="EMBL" id="AYLO01000089">
    <property type="protein sequence ID" value="ESS71680.1"/>
    <property type="molecule type" value="Genomic_DNA"/>
</dbReference>
<proteinExistence type="predicted"/>
<evidence type="ECO:0000259" key="3">
    <source>
        <dbReference type="PROSITE" id="PS50110"/>
    </source>
</evidence>